<evidence type="ECO:0000256" key="1">
    <source>
        <dbReference type="SAM" id="MobiDB-lite"/>
    </source>
</evidence>
<protein>
    <submittedName>
        <fullName evidence="2">Uncharacterized protein</fullName>
    </submittedName>
</protein>
<feature type="compositionally biased region" description="Basic and acidic residues" evidence="1">
    <location>
        <begin position="7"/>
        <end position="26"/>
    </location>
</feature>
<gene>
    <name evidence="2" type="ORF">Cvel_11354</name>
</gene>
<dbReference type="PhylomeDB" id="A0A0G4I6A1"/>
<name>A0A0G4I6A1_9ALVE</name>
<dbReference type="VEuPathDB" id="CryptoDB:Cvel_11354"/>
<feature type="region of interest" description="Disordered" evidence="1">
    <location>
        <begin position="79"/>
        <end position="126"/>
    </location>
</feature>
<accession>A0A0G4I6A1</accession>
<sequence>MDAADQEDPKKILDKLKGLQETREGDSWSLVGDALGGGGGSALPTQTAAKGPKVKEEFAGLISVVQQTVQEQLRLAGFIGPGNVPARSLNRKGGKGQSRGRNQGGRGGSSGAEGAQGGPPNHGGGSHDVCPRCARPGGHDTGFPCPALGRTCGYKPCGRKGHDAVACRMRKRDKENKQPGKSGRRGPQGYAGQVRGGQESSEQGIYVRDRITVTDMAFLSVGACTGQTKRLSPPIDKFVADTGATDNIGSIRVFEQYVIVHKPSTQHFGQAHGDAPAVQTEMECIVALLVILLEGEPNNWQQCTDELLVICMWLSEDDSVHSLLSPEVMNNDKADVINSHCVFEDIWGRRGRRKKVKIDYPRGDDRFAVPMVQLRPERFQHVELGGVHALAAAVSASRHSQRLKEADEETCITWHKRLMH</sequence>
<proteinExistence type="predicted"/>
<evidence type="ECO:0000313" key="2">
    <source>
        <dbReference type="EMBL" id="CEM52563.1"/>
    </source>
</evidence>
<feature type="region of interest" description="Disordered" evidence="1">
    <location>
        <begin position="1"/>
        <end position="52"/>
    </location>
</feature>
<organism evidence="2">
    <name type="scientific">Chromera velia CCMP2878</name>
    <dbReference type="NCBI Taxonomy" id="1169474"/>
    <lineage>
        <taxon>Eukaryota</taxon>
        <taxon>Sar</taxon>
        <taxon>Alveolata</taxon>
        <taxon>Colpodellida</taxon>
        <taxon>Chromeraceae</taxon>
        <taxon>Chromera</taxon>
    </lineage>
</organism>
<feature type="compositionally biased region" description="Gly residues" evidence="1">
    <location>
        <begin position="102"/>
        <end position="126"/>
    </location>
</feature>
<feature type="region of interest" description="Disordered" evidence="1">
    <location>
        <begin position="168"/>
        <end position="202"/>
    </location>
</feature>
<dbReference type="AlphaFoldDB" id="A0A0G4I6A1"/>
<reference evidence="2" key="1">
    <citation type="submission" date="2014-11" db="EMBL/GenBank/DDBJ databases">
        <authorList>
            <person name="Otto D Thomas"/>
            <person name="Naeem Raeece"/>
        </authorList>
    </citation>
    <scope>NUCLEOTIDE SEQUENCE</scope>
</reference>
<dbReference type="EMBL" id="CDMZ01005285">
    <property type="protein sequence ID" value="CEM52563.1"/>
    <property type="molecule type" value="Genomic_DNA"/>
</dbReference>